<feature type="active site" description="Charge relay system" evidence="2">
    <location>
        <position position="304"/>
    </location>
</feature>
<dbReference type="InterPro" id="IPR000073">
    <property type="entry name" value="AB_hydrolase_1"/>
</dbReference>
<evidence type="ECO:0000256" key="1">
    <source>
        <dbReference type="ARBA" id="ARBA00010884"/>
    </source>
</evidence>
<dbReference type="InterPro" id="IPR050960">
    <property type="entry name" value="AB_hydrolase_4_sf"/>
</dbReference>
<dbReference type="PANTHER" id="PTHR10794:SF84">
    <property type="entry name" value="ESTERASE_LIPASE_THIOESTERASE FAMILY PROTEIN"/>
    <property type="match status" value="1"/>
</dbReference>
<dbReference type="Gene3D" id="3.40.50.1820">
    <property type="entry name" value="alpha/beta hydrolase"/>
    <property type="match status" value="1"/>
</dbReference>
<name>A0A485K8V6_9STRA</name>
<keyword evidence="6" id="KW-1185">Reference proteome</keyword>
<dbReference type="GO" id="GO:0034338">
    <property type="term" value="F:short-chain carboxylesterase activity"/>
    <property type="evidence" value="ECO:0007669"/>
    <property type="project" value="TreeGrafter"/>
</dbReference>
<dbReference type="EMBL" id="VJMH01000269">
    <property type="protein sequence ID" value="KAF0717305.1"/>
    <property type="molecule type" value="Genomic_DNA"/>
</dbReference>
<proteinExistence type="inferred from homology"/>
<evidence type="ECO:0000256" key="2">
    <source>
        <dbReference type="PIRSR" id="PIRSR005211-1"/>
    </source>
</evidence>
<organism evidence="5 6">
    <name type="scientific">Aphanomyces stellatus</name>
    <dbReference type="NCBI Taxonomy" id="120398"/>
    <lineage>
        <taxon>Eukaryota</taxon>
        <taxon>Sar</taxon>
        <taxon>Stramenopiles</taxon>
        <taxon>Oomycota</taxon>
        <taxon>Saprolegniomycetes</taxon>
        <taxon>Saprolegniales</taxon>
        <taxon>Verrucalvaceae</taxon>
        <taxon>Aphanomyces</taxon>
    </lineage>
</organism>
<dbReference type="PIRSF" id="PIRSF005211">
    <property type="entry name" value="Ab_hydro_YheT"/>
    <property type="match status" value="1"/>
</dbReference>
<dbReference type="Proteomes" id="UP000332933">
    <property type="component" value="Unassembled WGS sequence"/>
</dbReference>
<comment type="similarity">
    <text evidence="1">Belongs to the AB hydrolase superfamily. AB hydrolase 4 family.</text>
</comment>
<dbReference type="InterPro" id="IPR029058">
    <property type="entry name" value="AB_hydrolase_fold"/>
</dbReference>
<evidence type="ECO:0000313" key="4">
    <source>
        <dbReference type="EMBL" id="KAF0717305.1"/>
    </source>
</evidence>
<dbReference type="PANTHER" id="PTHR10794">
    <property type="entry name" value="ABHYDROLASE DOMAIN-CONTAINING PROTEIN"/>
    <property type="match status" value="1"/>
</dbReference>
<evidence type="ECO:0000313" key="6">
    <source>
        <dbReference type="Proteomes" id="UP000332933"/>
    </source>
</evidence>
<reference evidence="4" key="2">
    <citation type="submission" date="2019-06" db="EMBL/GenBank/DDBJ databases">
        <title>Genomics analysis of Aphanomyces spp. identifies a new class of oomycete effector associated with host adaptation.</title>
        <authorList>
            <person name="Gaulin E."/>
        </authorList>
    </citation>
    <scope>NUCLEOTIDE SEQUENCE</scope>
    <source>
        <strain evidence="4">CBS 578.67</strain>
    </source>
</reference>
<accession>A0A485K8V6</accession>
<dbReference type="AlphaFoldDB" id="A0A485K8V6"/>
<reference evidence="5 6" key="1">
    <citation type="submission" date="2019-03" db="EMBL/GenBank/DDBJ databases">
        <authorList>
            <person name="Gaulin E."/>
            <person name="Dumas B."/>
        </authorList>
    </citation>
    <scope>NUCLEOTIDE SEQUENCE [LARGE SCALE GENOMIC DNA]</scope>
    <source>
        <strain evidence="5">CBS 568.67</strain>
    </source>
</reference>
<sequence>MVSCKRVRRPLLWHVHTMVAAKGNAFPKVKYNREALTLPDGGLVSLDWVAHPLNISYADNHPTIIILHGAGGSSKDTYVRITAAALSTKGWRVVALNTRGQGNTPLVTPRCGNGFSTLDIRGAVAYLRSTVVRSGPLIGIGFSLGANIMVKYAGEEEAACPLSAVVSISNPYDSINLDKMVNDKIWNRYVYAPAILEAAKKEFFKHPGNAQLFQDLPGFSATKVRTATTLRQIDDLLSRQIEGYNTLDEYFRDASCVKYMHNVRVPLLCISALDDPFCPPGIIPGKLCRQNPKIILVKTASGGHLGFLQGNGMTMWTSDVIAQYCAVMAGDDINFRAMLASPVSKL</sequence>
<evidence type="ECO:0000313" key="5">
    <source>
        <dbReference type="EMBL" id="VFT79575.1"/>
    </source>
</evidence>
<protein>
    <submittedName>
        <fullName evidence="5">Aste57867_2374 protein</fullName>
    </submittedName>
</protein>
<feature type="active site" description="Charge relay system" evidence="2">
    <location>
        <position position="275"/>
    </location>
</feature>
<dbReference type="EMBL" id="CAADRA010000269">
    <property type="protein sequence ID" value="VFT79575.1"/>
    <property type="molecule type" value="Genomic_DNA"/>
</dbReference>
<dbReference type="OrthoDB" id="1740284at2759"/>
<feature type="active site" description="Charge relay system" evidence="2">
    <location>
        <position position="143"/>
    </location>
</feature>
<gene>
    <name evidence="5" type="primary">Aste57867_2374</name>
    <name evidence="4" type="ORF">As57867_002369</name>
    <name evidence="5" type="ORF">ASTE57867_2374</name>
</gene>
<dbReference type="Pfam" id="PF00561">
    <property type="entry name" value="Abhydrolase_1"/>
    <property type="match status" value="1"/>
</dbReference>
<feature type="domain" description="AB hydrolase-1" evidence="3">
    <location>
        <begin position="62"/>
        <end position="310"/>
    </location>
</feature>
<evidence type="ECO:0000259" key="3">
    <source>
        <dbReference type="Pfam" id="PF00561"/>
    </source>
</evidence>
<dbReference type="SUPFAM" id="SSF53474">
    <property type="entry name" value="alpha/beta-Hydrolases"/>
    <property type="match status" value="1"/>
</dbReference>
<dbReference type="InterPro" id="IPR012020">
    <property type="entry name" value="ABHD4"/>
</dbReference>
<dbReference type="GO" id="GO:0047372">
    <property type="term" value="F:monoacylglycerol lipase activity"/>
    <property type="evidence" value="ECO:0007669"/>
    <property type="project" value="TreeGrafter"/>
</dbReference>